<proteinExistence type="inferred from homology"/>
<accession>A0A8I6TGN2</accession>
<dbReference type="OrthoDB" id="418142at2759"/>
<dbReference type="AlphaFoldDB" id="A0A8I6TGN2"/>
<dbReference type="KEGG" id="clec:106666118"/>
<dbReference type="OMA" id="RIFWHLE"/>
<name>A0A8I6TGN2_CIMLE</name>
<dbReference type="InterPro" id="IPR024131">
    <property type="entry name" value="UPF0489"/>
</dbReference>
<dbReference type="PANTHER" id="PTHR13225">
    <property type="entry name" value="MISEXPRESSION SUPPRESSOR OF RAS 6"/>
    <property type="match status" value="1"/>
</dbReference>
<dbReference type="PANTHER" id="PTHR13225:SF3">
    <property type="entry name" value="UPF0489 PROTEIN C5ORF22"/>
    <property type="match status" value="1"/>
</dbReference>
<dbReference type="EnsemblMetazoa" id="XM_014393038.2">
    <property type="protein sequence ID" value="XP_014248524.1"/>
    <property type="gene ID" value="LOC106666118"/>
</dbReference>
<comment type="similarity">
    <text evidence="1">Belongs to the UPF0489 family.</text>
</comment>
<keyword evidence="3" id="KW-1185">Reference proteome</keyword>
<dbReference type="RefSeq" id="XP_014248524.1">
    <property type="nucleotide sequence ID" value="XM_014393038.2"/>
</dbReference>
<evidence type="ECO:0000256" key="1">
    <source>
        <dbReference type="ARBA" id="ARBA00007099"/>
    </source>
</evidence>
<dbReference type="Pfam" id="PF12640">
    <property type="entry name" value="UPF0489"/>
    <property type="match status" value="1"/>
</dbReference>
<protein>
    <submittedName>
        <fullName evidence="2">Uncharacterized protein</fullName>
    </submittedName>
</protein>
<dbReference type="CTD" id="40083"/>
<dbReference type="GeneID" id="106666118"/>
<dbReference type="Proteomes" id="UP000494040">
    <property type="component" value="Unassembled WGS sequence"/>
</dbReference>
<evidence type="ECO:0000313" key="3">
    <source>
        <dbReference type="Proteomes" id="UP000494040"/>
    </source>
</evidence>
<reference evidence="2" key="1">
    <citation type="submission" date="2022-01" db="UniProtKB">
        <authorList>
            <consortium name="EnsemblMetazoa"/>
        </authorList>
    </citation>
    <scope>IDENTIFICATION</scope>
</reference>
<evidence type="ECO:0000313" key="2">
    <source>
        <dbReference type="EnsemblMetazoa" id="XP_014248524.1"/>
    </source>
</evidence>
<organism evidence="2 3">
    <name type="scientific">Cimex lectularius</name>
    <name type="common">Bed bug</name>
    <name type="synonym">Acanthia lectularia</name>
    <dbReference type="NCBI Taxonomy" id="79782"/>
    <lineage>
        <taxon>Eukaryota</taxon>
        <taxon>Metazoa</taxon>
        <taxon>Ecdysozoa</taxon>
        <taxon>Arthropoda</taxon>
        <taxon>Hexapoda</taxon>
        <taxon>Insecta</taxon>
        <taxon>Pterygota</taxon>
        <taxon>Neoptera</taxon>
        <taxon>Paraneoptera</taxon>
        <taxon>Hemiptera</taxon>
        <taxon>Heteroptera</taxon>
        <taxon>Panheteroptera</taxon>
        <taxon>Cimicomorpha</taxon>
        <taxon>Cimicidae</taxon>
        <taxon>Cimex</taxon>
    </lineage>
</organism>
<sequence length="372" mass="43178">MTEERPIKIAKRERDRPLQIVVVEDHHEVIPFIYRLIGSKKLPVNGNLLVHFDSHPDLLVPKSMQADVVWTKDTLFPHLSIESWIMPGLYAGHFNSVVWAKPPWATQIPDGQYDFKVGKNKAGEIGVTSKLDYFVAEGIFSPEEELVKTHQIDFQVQTVGKSIVNEEENYTFTKNITPTDSYILDIDLDYFSTRNPFRDLYNNANLYECLKELYFFEVPTSKETNVIVECVKKRKEQLSDLQRLWEHIAESGIYAEPVPSSERWPKVQEIAKKVLSVYKEVDWEIVHDAGCTWDSTDIPHHVSTKEELEHLMDVFKKVLDELEFPPGIVTISRSTEDDYCPAEDVEWIQEKVINMLKEKFKDVKVDEAYLDD</sequence>